<evidence type="ECO:0000313" key="2">
    <source>
        <dbReference type="EMBL" id="KAJ8780405.1"/>
    </source>
</evidence>
<organism evidence="2 3">
    <name type="scientific">Eschrichtius robustus</name>
    <name type="common">California gray whale</name>
    <name type="synonym">Eschrichtius gibbosus</name>
    <dbReference type="NCBI Taxonomy" id="9764"/>
    <lineage>
        <taxon>Eukaryota</taxon>
        <taxon>Metazoa</taxon>
        <taxon>Chordata</taxon>
        <taxon>Craniata</taxon>
        <taxon>Vertebrata</taxon>
        <taxon>Euteleostomi</taxon>
        <taxon>Mammalia</taxon>
        <taxon>Eutheria</taxon>
        <taxon>Laurasiatheria</taxon>
        <taxon>Artiodactyla</taxon>
        <taxon>Whippomorpha</taxon>
        <taxon>Cetacea</taxon>
        <taxon>Mysticeti</taxon>
        <taxon>Eschrichtiidae</taxon>
        <taxon>Eschrichtius</taxon>
    </lineage>
</organism>
<reference evidence="2 3" key="1">
    <citation type="submission" date="2022-11" db="EMBL/GenBank/DDBJ databases">
        <title>Whole genome sequence of Eschrichtius robustus ER-17-0199.</title>
        <authorList>
            <person name="Bruniche-Olsen A."/>
            <person name="Black A.N."/>
            <person name="Fields C.J."/>
            <person name="Walden K."/>
            <person name="Dewoody J.A."/>
        </authorList>
    </citation>
    <scope>NUCLEOTIDE SEQUENCE [LARGE SCALE GENOMIC DNA]</scope>
    <source>
        <strain evidence="2">ER-17-0199</strain>
        <tissue evidence="2">Blubber</tissue>
    </source>
</reference>
<feature type="coiled-coil region" evidence="1">
    <location>
        <begin position="62"/>
        <end position="97"/>
    </location>
</feature>
<protein>
    <submittedName>
        <fullName evidence="2">Uncharacterized protein</fullName>
    </submittedName>
</protein>
<dbReference type="Proteomes" id="UP001159641">
    <property type="component" value="Unassembled WGS sequence"/>
</dbReference>
<dbReference type="EMBL" id="JAIQCJ010002160">
    <property type="protein sequence ID" value="KAJ8780405.1"/>
    <property type="molecule type" value="Genomic_DNA"/>
</dbReference>
<evidence type="ECO:0000256" key="1">
    <source>
        <dbReference type="SAM" id="Coils"/>
    </source>
</evidence>
<sequence>MAITMNRVWKNFCPQFVHDFHGFEKVDEESKEVFSNVVTLSEKLKLDLQEDDFTELLAVQHEELTNEDLMELEAQRKDEERQEEEEITEEVKRFMTQEMTRGFSLFEETLLVFEAQDLKVEPYTKLAAAVQNAIQCYLVIYDEKKELLPRHHWIIFSRGWIEMNPARNQNLCHQCQV</sequence>
<comment type="caution">
    <text evidence="2">The sequence shown here is derived from an EMBL/GenBank/DDBJ whole genome shotgun (WGS) entry which is preliminary data.</text>
</comment>
<keyword evidence="1" id="KW-0175">Coiled coil</keyword>
<dbReference type="AlphaFoldDB" id="A0AB34GPN9"/>
<evidence type="ECO:0000313" key="3">
    <source>
        <dbReference type="Proteomes" id="UP001159641"/>
    </source>
</evidence>
<accession>A0AB34GPN9</accession>
<proteinExistence type="predicted"/>
<keyword evidence="3" id="KW-1185">Reference proteome</keyword>
<name>A0AB34GPN9_ESCRO</name>
<gene>
    <name evidence="2" type="ORF">J1605_011669</name>
</gene>